<name>Q2LSD3_SYNAS</name>
<evidence type="ECO:0000313" key="4">
    <source>
        <dbReference type="EMBL" id="ABC76994.1"/>
    </source>
</evidence>
<keyword evidence="6" id="KW-1185">Reference proteome</keyword>
<dbReference type="eggNOG" id="COG3464">
    <property type="taxonomic scope" value="Bacteria"/>
</dbReference>
<dbReference type="Proteomes" id="UP000001933">
    <property type="component" value="Chromosome"/>
</dbReference>
<dbReference type="AlphaFoldDB" id="Q2LSD3"/>
<accession>Q2LSD3</accession>
<dbReference type="KEGG" id="sat:SYN_00567"/>
<dbReference type="InterPro" id="IPR032877">
    <property type="entry name" value="Transposase_HTH"/>
</dbReference>
<dbReference type="InterPro" id="IPR047951">
    <property type="entry name" value="Transpos_ISL3"/>
</dbReference>
<feature type="domain" description="Transposase IS204/IS1001/IS1096/IS1165 DDE" evidence="1">
    <location>
        <begin position="153"/>
        <end position="392"/>
    </location>
</feature>
<dbReference type="KEGG" id="sat:SYN_03249"/>
<dbReference type="InParanoid" id="Q2LSD3"/>
<sequence>MSTSFLYHGFSLVGYDYVRTRYEGRSITFTIRHKRSKLCCPVCRSREIIMRGTTRRRFRSIPIGFKNVFFDLSVQRVGCLRCGSIRQVSLGFADPRFSYTRAFERYALELSKHMTIQDVAAHLSVSWDVIKEIQKRDLTKRFSRPFLKDLRRIAIDEISIRKGHRYLTVVLDMTKGTIVYVGDGKGADALDSFWKKVKRAEAKIEAVAMDMSPAYISAVSTHLPKATIVFDHFHVIKLFNDKLSGLRRDLYREAKDLLQKKVLKGTRWLLLKNPENLDSSKGEKARLNDALQLNQPLACAYYLKEDLRQVWFQPTKEKARLVLVDWIKRAETSGIKMLKKFAKSLAAFQSGILSYYDYRISSAPLEGTNNKIKTMKRMAYGFRDIEFFKLKIMAIHEAKYALVG</sequence>
<reference evidence="4" key="3">
    <citation type="submission" date="2012-11" db="EMBL/GenBank/DDBJ databases">
        <authorList>
            <person name="Le H."/>
            <person name="McInerney M.J."/>
        </authorList>
    </citation>
    <scope>NUCLEOTIDE SEQUENCE</scope>
    <source>
        <strain evidence="4">SB</strain>
    </source>
</reference>
<dbReference type="PANTHER" id="PTHR33498">
    <property type="entry name" value="TRANSPOSASE FOR INSERTION SEQUENCE ELEMENT IS1557"/>
    <property type="match status" value="1"/>
</dbReference>
<dbReference type="OrthoDB" id="1014181at2"/>
<dbReference type="RefSeq" id="WP_011416152.1">
    <property type="nucleotide sequence ID" value="NC_007759.1"/>
</dbReference>
<dbReference type="KEGG" id="sat:SYN_01637"/>
<dbReference type="Pfam" id="PF01610">
    <property type="entry name" value="DDE_Tnp_ISL3"/>
    <property type="match status" value="1"/>
</dbReference>
<organism evidence="4 6">
    <name type="scientific">Syntrophus aciditrophicus (strain SB)</name>
    <dbReference type="NCBI Taxonomy" id="56780"/>
    <lineage>
        <taxon>Bacteria</taxon>
        <taxon>Pseudomonadati</taxon>
        <taxon>Thermodesulfobacteriota</taxon>
        <taxon>Syntrophia</taxon>
        <taxon>Syntrophales</taxon>
        <taxon>Syntrophaceae</taxon>
        <taxon>Syntrophus</taxon>
    </lineage>
</organism>
<dbReference type="EMBL" id="CP000252">
    <property type="protein sequence ID" value="ABC76994.1"/>
    <property type="molecule type" value="Genomic_DNA"/>
</dbReference>
<dbReference type="NCBIfam" id="NF033550">
    <property type="entry name" value="transpos_ISL3"/>
    <property type="match status" value="1"/>
</dbReference>
<evidence type="ECO:0000313" key="6">
    <source>
        <dbReference type="Proteomes" id="UP000001933"/>
    </source>
</evidence>
<dbReference type="EMBL" id="CP000252">
    <property type="protein sequence ID" value="ABC76118.1"/>
    <property type="molecule type" value="Genomic_DNA"/>
</dbReference>
<reference evidence="4 6" key="2">
    <citation type="journal article" date="2007" name="Proc. Natl. Acad. Sci. U.S.A.">
        <title>The genome of Syntrophus aciditrophicus: life at the thermodynamic limit of microbial growth.</title>
        <authorList>
            <person name="McInerney M.J."/>
            <person name="Rohlin L."/>
            <person name="Mouttaki H."/>
            <person name="Kim U."/>
            <person name="Krupp R.S."/>
            <person name="Rios-Hernandez L."/>
            <person name="Sieber J."/>
            <person name="Struchtemeyer C.G."/>
            <person name="Bhattacharyya A."/>
            <person name="Campbell J.W."/>
            <person name="Gunsalus R.P."/>
        </authorList>
    </citation>
    <scope>NUCLEOTIDE SEQUENCE [LARGE SCALE GENOMIC DNA]</scope>
    <source>
        <strain evidence="4 6">SB</strain>
    </source>
</reference>
<gene>
    <name evidence="4" type="ORF">SYN_00567</name>
    <name evidence="5" type="ORF">SYN_01637</name>
    <name evidence="3" type="ORF">SYN_03249</name>
</gene>
<protein>
    <submittedName>
        <fullName evidence="4">Transposase</fullName>
    </submittedName>
</protein>
<dbReference type="InterPro" id="IPR002560">
    <property type="entry name" value="Transposase_DDE"/>
</dbReference>
<evidence type="ECO:0000259" key="1">
    <source>
        <dbReference type="Pfam" id="PF01610"/>
    </source>
</evidence>
<proteinExistence type="predicted"/>
<evidence type="ECO:0000259" key="2">
    <source>
        <dbReference type="Pfam" id="PF13542"/>
    </source>
</evidence>
<feature type="domain" description="Transposase IS204/IS1001/IS1096/IS1165 helix-turn-helix" evidence="2">
    <location>
        <begin position="89"/>
        <end position="136"/>
    </location>
</feature>
<reference evidence="4" key="1">
    <citation type="submission" date="2006-01" db="EMBL/GenBank/DDBJ databases">
        <title>The genome of the syntrophic bacterium Syntrophus aciditrophicus: Life dependent on negative change in electrical potential.</title>
        <authorList>
            <person name="Gunsalus R."/>
            <person name="Rohlin L."/>
            <person name="Kim U."/>
            <person name="Krupp R."/>
            <person name="Bhattacharyya A."/>
            <person name="Campbell J."/>
            <person name="McInerney M."/>
            <person name="Moutakki H."/>
            <person name="Rio-Hernandez L."/>
        </authorList>
    </citation>
    <scope>NUCLEOTIDE SEQUENCE [LARGE SCALE GENOMIC DNA]</scope>
    <source>
        <strain evidence="4">SB</strain>
    </source>
</reference>
<dbReference type="PANTHER" id="PTHR33498:SF1">
    <property type="entry name" value="TRANSPOSASE FOR INSERTION SEQUENCE ELEMENT IS1557"/>
    <property type="match status" value="1"/>
</dbReference>
<dbReference type="Pfam" id="PF13542">
    <property type="entry name" value="HTH_Tnp_ISL3"/>
    <property type="match status" value="1"/>
</dbReference>
<dbReference type="HOGENOM" id="CLU_041900_0_2_7"/>
<dbReference type="EMBL" id="CP000252">
    <property type="protein sequence ID" value="ABC78922.1"/>
    <property type="molecule type" value="Genomic_DNA"/>
</dbReference>
<evidence type="ECO:0000313" key="3">
    <source>
        <dbReference type="EMBL" id="ABC76118.1"/>
    </source>
</evidence>
<evidence type="ECO:0000313" key="5">
    <source>
        <dbReference type="EMBL" id="ABC78922.1"/>
    </source>
</evidence>